<sequence>MYQINALNPKDEGHQARKRFGQNFLHDQRVIEKIVRAVNPRRDDNVVEIGPGLAALTSPLIAEVDHLTVVELDRDLAAGLPNRVPHPERLTIVEADALKFDFSSLATEKPLRVVGNLPYNISTPLLFHLVQQGKVVEDMHFMLQKEVVERITAAPNSKEYGRLSVMLQYYCKATYLFEVPAGAFNPPPKVTSAVFRLVPYLDKPIIAKSEKNLAALVAHVFTQRRKTLRNSLKGKLDEAGFAQAGVDPMARPETLSLTQFVALSDACIELF</sequence>
<dbReference type="NCBIfam" id="TIGR00755">
    <property type="entry name" value="ksgA"/>
    <property type="match status" value="1"/>
</dbReference>
<evidence type="ECO:0000256" key="1">
    <source>
        <dbReference type="ARBA" id="ARBA00022490"/>
    </source>
</evidence>
<evidence type="ECO:0000256" key="6">
    <source>
        <dbReference type="ARBA" id="ARBA00022884"/>
    </source>
</evidence>
<dbReference type="Pfam" id="PF00398">
    <property type="entry name" value="RrnaAD"/>
    <property type="match status" value="1"/>
</dbReference>
<dbReference type="EMBL" id="NEXX01000006">
    <property type="protein sequence ID" value="OUY06080.1"/>
    <property type="molecule type" value="Genomic_DNA"/>
</dbReference>
<dbReference type="InterPro" id="IPR011530">
    <property type="entry name" value="rRNA_adenine_dimethylase"/>
</dbReference>
<dbReference type="PROSITE" id="PS01131">
    <property type="entry name" value="RRNA_A_DIMETH"/>
    <property type="match status" value="1"/>
</dbReference>
<dbReference type="GO" id="GO:0052908">
    <property type="term" value="F:16S rRNA (adenine(1518)-N(6)/adenine(1519)-N(6))-dimethyltransferase activity"/>
    <property type="evidence" value="ECO:0007669"/>
    <property type="project" value="UniProtKB-EC"/>
</dbReference>
<comment type="catalytic activity">
    <reaction evidence="7">
        <text>adenosine(1518)/adenosine(1519) in 16S rRNA + 4 S-adenosyl-L-methionine = N(6)-dimethyladenosine(1518)/N(6)-dimethyladenosine(1519) in 16S rRNA + 4 S-adenosyl-L-homocysteine + 4 H(+)</text>
        <dbReference type="Rhea" id="RHEA:19609"/>
        <dbReference type="Rhea" id="RHEA-COMP:10232"/>
        <dbReference type="Rhea" id="RHEA-COMP:10233"/>
        <dbReference type="ChEBI" id="CHEBI:15378"/>
        <dbReference type="ChEBI" id="CHEBI:57856"/>
        <dbReference type="ChEBI" id="CHEBI:59789"/>
        <dbReference type="ChEBI" id="CHEBI:74411"/>
        <dbReference type="ChEBI" id="CHEBI:74493"/>
        <dbReference type="EC" id="2.1.1.182"/>
    </reaction>
</comment>
<evidence type="ECO:0000313" key="11">
    <source>
        <dbReference type="Proteomes" id="UP000196536"/>
    </source>
</evidence>
<evidence type="ECO:0000256" key="5">
    <source>
        <dbReference type="ARBA" id="ARBA00022691"/>
    </source>
</evidence>
<dbReference type="Proteomes" id="UP000196536">
    <property type="component" value="Unassembled WGS sequence"/>
</dbReference>
<feature type="domain" description="Ribosomal RNA adenine methylase transferase N-terminal" evidence="9">
    <location>
        <begin position="30"/>
        <end position="201"/>
    </location>
</feature>
<dbReference type="HAMAP" id="MF_00607">
    <property type="entry name" value="16SrRNA_methyltr_A"/>
    <property type="match status" value="1"/>
</dbReference>
<feature type="binding site" evidence="7 8">
    <location>
        <position position="116"/>
    </location>
    <ligand>
        <name>S-adenosyl-L-methionine</name>
        <dbReference type="ChEBI" id="CHEBI:59789"/>
    </ligand>
</feature>
<feature type="binding site" evidence="7 8">
    <location>
        <position position="25"/>
    </location>
    <ligand>
        <name>S-adenosyl-L-methionine</name>
        <dbReference type="ChEBI" id="CHEBI:59789"/>
    </ligand>
</feature>
<dbReference type="InterPro" id="IPR001737">
    <property type="entry name" value="KsgA/Erm"/>
</dbReference>
<evidence type="ECO:0000256" key="7">
    <source>
        <dbReference type="HAMAP-Rule" id="MF_00607"/>
    </source>
</evidence>
<evidence type="ECO:0000259" key="9">
    <source>
        <dbReference type="SMART" id="SM00650"/>
    </source>
</evidence>
<dbReference type="InterPro" id="IPR029063">
    <property type="entry name" value="SAM-dependent_MTases_sf"/>
</dbReference>
<feature type="binding site" evidence="7 8">
    <location>
        <position position="50"/>
    </location>
    <ligand>
        <name>S-adenosyl-L-methionine</name>
        <dbReference type="ChEBI" id="CHEBI:59789"/>
    </ligand>
</feature>
<dbReference type="OrthoDB" id="9814755at2"/>
<evidence type="ECO:0000256" key="8">
    <source>
        <dbReference type="PROSITE-ProRule" id="PRU01026"/>
    </source>
</evidence>
<evidence type="ECO:0000256" key="3">
    <source>
        <dbReference type="ARBA" id="ARBA00022603"/>
    </source>
</evidence>
<comment type="similarity">
    <text evidence="7">Belongs to the class I-like SAM-binding methyltransferase superfamily. rRNA adenine N(6)-methyltransferase family. RsmA subfamily.</text>
</comment>
<protein>
    <recommendedName>
        <fullName evidence="7">Ribosomal RNA small subunit methyltransferase A</fullName>
        <ecNumber evidence="7">2.1.1.182</ecNumber>
    </recommendedName>
    <alternativeName>
        <fullName evidence="7">16S rRNA (adenine(1518)-N(6)/adenine(1519)-N(6))-dimethyltransferase</fullName>
    </alternativeName>
    <alternativeName>
        <fullName evidence="7">16S rRNA dimethyladenosine transferase</fullName>
    </alternativeName>
    <alternativeName>
        <fullName evidence="7">16S rRNA dimethylase</fullName>
    </alternativeName>
    <alternativeName>
        <fullName evidence="7">S-adenosylmethionine-6-N', N'-adenosyl(rRNA) dimethyltransferase</fullName>
    </alternativeName>
</protein>
<dbReference type="Gene3D" id="3.40.50.150">
    <property type="entry name" value="Vaccinia Virus protein VP39"/>
    <property type="match status" value="1"/>
</dbReference>
<feature type="binding site" evidence="7 8">
    <location>
        <position position="96"/>
    </location>
    <ligand>
        <name>S-adenosyl-L-methionine</name>
        <dbReference type="ChEBI" id="CHEBI:59789"/>
    </ligand>
</feature>
<feature type="binding site" evidence="7 8">
    <location>
        <position position="23"/>
    </location>
    <ligand>
        <name>S-adenosyl-L-methionine</name>
        <dbReference type="ChEBI" id="CHEBI:59789"/>
    </ligand>
</feature>
<dbReference type="InterPro" id="IPR020598">
    <property type="entry name" value="rRNA_Ade_methylase_Trfase_N"/>
</dbReference>
<gene>
    <name evidence="7" type="primary">rsmA</name>
    <name evidence="7" type="synonym">ksgA</name>
    <name evidence="10" type="ORF">CAP51_15400</name>
</gene>
<keyword evidence="3 7" id="KW-0489">Methyltransferase</keyword>
<dbReference type="SUPFAM" id="SSF53335">
    <property type="entry name" value="S-adenosyl-L-methionine-dependent methyltransferases"/>
    <property type="match status" value="1"/>
</dbReference>
<dbReference type="RefSeq" id="WP_087621632.1">
    <property type="nucleotide sequence ID" value="NZ_NEXX01000006.1"/>
</dbReference>
<dbReference type="EC" id="2.1.1.182" evidence="7"/>
<evidence type="ECO:0000256" key="2">
    <source>
        <dbReference type="ARBA" id="ARBA00022552"/>
    </source>
</evidence>
<dbReference type="PANTHER" id="PTHR11727:SF7">
    <property type="entry name" value="DIMETHYLADENOSINE TRANSFERASE-RELATED"/>
    <property type="match status" value="1"/>
</dbReference>
<reference evidence="10 11" key="1">
    <citation type="submission" date="2017-05" db="EMBL/GenBank/DDBJ databases">
        <title>Acinetobacter populi ANC 5415 (= PBJ7), whole genome shotgun sequencing project.</title>
        <authorList>
            <person name="Nemec A."/>
            <person name="Radolfova-Krizova L."/>
        </authorList>
    </citation>
    <scope>NUCLEOTIDE SEQUENCE [LARGE SCALE GENOMIC DNA]</scope>
    <source>
        <strain evidence="10 11">PBJ7</strain>
    </source>
</reference>
<keyword evidence="5 7" id="KW-0949">S-adenosyl-L-methionine</keyword>
<organism evidence="10 11">
    <name type="scientific">Acinetobacter populi</name>
    <dbReference type="NCBI Taxonomy" id="1582270"/>
    <lineage>
        <taxon>Bacteria</taxon>
        <taxon>Pseudomonadati</taxon>
        <taxon>Pseudomonadota</taxon>
        <taxon>Gammaproteobacteria</taxon>
        <taxon>Moraxellales</taxon>
        <taxon>Moraxellaceae</taxon>
        <taxon>Acinetobacter</taxon>
    </lineage>
</organism>
<dbReference type="PANTHER" id="PTHR11727">
    <property type="entry name" value="DIMETHYLADENOSINE TRANSFERASE"/>
    <property type="match status" value="1"/>
</dbReference>
<proteinExistence type="inferred from homology"/>
<evidence type="ECO:0000313" key="10">
    <source>
        <dbReference type="EMBL" id="OUY06080.1"/>
    </source>
</evidence>
<dbReference type="InterPro" id="IPR023165">
    <property type="entry name" value="rRNA_Ade_diMease-like_C"/>
</dbReference>
<keyword evidence="2 7" id="KW-0698">rRNA processing</keyword>
<keyword evidence="11" id="KW-1185">Reference proteome</keyword>
<dbReference type="SMART" id="SM00650">
    <property type="entry name" value="rADc"/>
    <property type="match status" value="1"/>
</dbReference>
<keyword evidence="6 7" id="KW-0694">RNA-binding</keyword>
<dbReference type="GO" id="GO:0005829">
    <property type="term" value="C:cytosol"/>
    <property type="evidence" value="ECO:0007669"/>
    <property type="project" value="TreeGrafter"/>
</dbReference>
<dbReference type="AlphaFoldDB" id="A0A1Z9YV46"/>
<name>A0A1Z9YV46_9GAMM</name>
<dbReference type="FunFam" id="3.40.50.150:FF:000023">
    <property type="entry name" value="Ribosomal RNA small subunit methyltransferase A"/>
    <property type="match status" value="1"/>
</dbReference>
<dbReference type="FunFam" id="1.10.8.100:FF:000001">
    <property type="entry name" value="Ribosomal RNA small subunit methyltransferase A"/>
    <property type="match status" value="1"/>
</dbReference>
<keyword evidence="4 7" id="KW-0808">Transferase</keyword>
<dbReference type="PROSITE" id="PS51689">
    <property type="entry name" value="SAM_RNA_A_N6_MT"/>
    <property type="match status" value="1"/>
</dbReference>
<dbReference type="Gene3D" id="1.10.8.100">
    <property type="entry name" value="Ribosomal RNA adenine dimethylase-like, domain 2"/>
    <property type="match status" value="1"/>
</dbReference>
<dbReference type="GO" id="GO:0003723">
    <property type="term" value="F:RNA binding"/>
    <property type="evidence" value="ECO:0007669"/>
    <property type="project" value="UniProtKB-UniRule"/>
</dbReference>
<feature type="binding site" evidence="7 8">
    <location>
        <position position="71"/>
    </location>
    <ligand>
        <name>S-adenosyl-L-methionine</name>
        <dbReference type="ChEBI" id="CHEBI:59789"/>
    </ligand>
</feature>
<evidence type="ECO:0000256" key="4">
    <source>
        <dbReference type="ARBA" id="ARBA00022679"/>
    </source>
</evidence>
<dbReference type="InterPro" id="IPR020596">
    <property type="entry name" value="rRNA_Ade_Mease_Trfase_CS"/>
</dbReference>
<comment type="function">
    <text evidence="7">Specifically dimethylates two adjacent adenosines (A1518 and A1519) in the loop of a conserved hairpin near the 3'-end of 16S rRNA in the 30S particle. May play a critical role in biogenesis of 30S subunits.</text>
</comment>
<keyword evidence="1 7" id="KW-0963">Cytoplasm</keyword>
<comment type="subcellular location">
    <subcellularLocation>
        <location evidence="7">Cytoplasm</location>
    </subcellularLocation>
</comment>
<comment type="caution">
    <text evidence="10">The sequence shown here is derived from an EMBL/GenBank/DDBJ whole genome shotgun (WGS) entry which is preliminary data.</text>
</comment>
<accession>A0A1Z9YV46</accession>